<gene>
    <name evidence="4" type="ORF">CGOC_LOCUS10385</name>
</gene>
<evidence type="ECO:0000259" key="3">
    <source>
        <dbReference type="Pfam" id="PF13359"/>
    </source>
</evidence>
<feature type="domain" description="DDE Tnp4" evidence="3">
    <location>
        <begin position="2"/>
        <end position="81"/>
    </location>
</feature>
<organism evidence="4 5">
    <name type="scientific">Cylicostephanus goldi</name>
    <name type="common">Nematode worm</name>
    <dbReference type="NCBI Taxonomy" id="71465"/>
    <lineage>
        <taxon>Eukaryota</taxon>
        <taxon>Metazoa</taxon>
        <taxon>Ecdysozoa</taxon>
        <taxon>Nematoda</taxon>
        <taxon>Chromadorea</taxon>
        <taxon>Rhabditida</taxon>
        <taxon>Rhabditina</taxon>
        <taxon>Rhabditomorpha</taxon>
        <taxon>Strongyloidea</taxon>
        <taxon>Strongylidae</taxon>
        <taxon>Cylicostephanus</taxon>
    </lineage>
</organism>
<keyword evidence="5" id="KW-1185">Reference proteome</keyword>
<proteinExistence type="predicted"/>
<dbReference type="InterPro" id="IPR027806">
    <property type="entry name" value="HARBI1_dom"/>
</dbReference>
<sequence>MDGKHIRIEVPLVALIMTSNRDVQKPAHLGSAYWNYKHYHSIIPLDISDSDRRILAYDIGAPGRAGDAGLFRTSVIKGAANDRSDLRIAIPTFSGSMISIALHPDRVKRIVASLMVRTTSMLNS</sequence>
<dbReference type="EMBL" id="UYRV01111001">
    <property type="protein sequence ID" value="VDN26427.1"/>
    <property type="molecule type" value="Genomic_DNA"/>
</dbReference>
<evidence type="ECO:0000313" key="5">
    <source>
        <dbReference type="Proteomes" id="UP000271889"/>
    </source>
</evidence>
<name>A0A3P7MTX5_CYLGO</name>
<evidence type="ECO:0000256" key="1">
    <source>
        <dbReference type="ARBA" id="ARBA00001968"/>
    </source>
</evidence>
<evidence type="ECO:0000256" key="2">
    <source>
        <dbReference type="ARBA" id="ARBA00022723"/>
    </source>
</evidence>
<dbReference type="AlphaFoldDB" id="A0A3P7MTX5"/>
<dbReference type="Pfam" id="PF13359">
    <property type="entry name" value="DDE_Tnp_4"/>
    <property type="match status" value="1"/>
</dbReference>
<dbReference type="GO" id="GO:0046872">
    <property type="term" value="F:metal ion binding"/>
    <property type="evidence" value="ECO:0007669"/>
    <property type="project" value="UniProtKB-KW"/>
</dbReference>
<comment type="cofactor">
    <cofactor evidence="1">
        <name>a divalent metal cation</name>
        <dbReference type="ChEBI" id="CHEBI:60240"/>
    </cofactor>
</comment>
<accession>A0A3P7MTX5</accession>
<dbReference type="OrthoDB" id="1681765at2759"/>
<dbReference type="Proteomes" id="UP000271889">
    <property type="component" value="Unassembled WGS sequence"/>
</dbReference>
<reference evidence="4 5" key="1">
    <citation type="submission" date="2018-11" db="EMBL/GenBank/DDBJ databases">
        <authorList>
            <consortium name="Pathogen Informatics"/>
        </authorList>
    </citation>
    <scope>NUCLEOTIDE SEQUENCE [LARGE SCALE GENOMIC DNA]</scope>
</reference>
<protein>
    <recommendedName>
        <fullName evidence="3">DDE Tnp4 domain-containing protein</fullName>
    </recommendedName>
</protein>
<keyword evidence="2" id="KW-0479">Metal-binding</keyword>
<evidence type="ECO:0000313" key="4">
    <source>
        <dbReference type="EMBL" id="VDN26427.1"/>
    </source>
</evidence>